<feature type="region of interest" description="Disordered" evidence="1">
    <location>
        <begin position="20"/>
        <end position="42"/>
    </location>
</feature>
<accession>A0AAV9IN48</accession>
<dbReference type="EMBL" id="JANCYU010000067">
    <property type="protein sequence ID" value="KAK4528659.1"/>
    <property type="molecule type" value="Genomic_DNA"/>
</dbReference>
<protein>
    <recommendedName>
        <fullName evidence="4">PH domain-containing protein</fullName>
    </recommendedName>
</protein>
<name>A0AAV9IN48_9RHOD</name>
<dbReference type="AlphaFoldDB" id="A0AAV9IN48"/>
<reference evidence="2 3" key="1">
    <citation type="submission" date="2022-07" db="EMBL/GenBank/DDBJ databases">
        <title>Genome-wide signatures of adaptation to extreme environments.</title>
        <authorList>
            <person name="Cho C.H."/>
            <person name="Yoon H.S."/>
        </authorList>
    </citation>
    <scope>NUCLEOTIDE SEQUENCE [LARGE SCALE GENOMIC DNA]</scope>
    <source>
        <strain evidence="2 3">108.79 E11</strain>
    </source>
</reference>
<keyword evidence="3" id="KW-1185">Reference proteome</keyword>
<gene>
    <name evidence="2" type="ORF">GAYE_SCF62G6604</name>
</gene>
<evidence type="ECO:0008006" key="4">
    <source>
        <dbReference type="Google" id="ProtNLM"/>
    </source>
</evidence>
<evidence type="ECO:0000256" key="1">
    <source>
        <dbReference type="SAM" id="MobiDB-lite"/>
    </source>
</evidence>
<organism evidence="2 3">
    <name type="scientific">Galdieria yellowstonensis</name>
    <dbReference type="NCBI Taxonomy" id="3028027"/>
    <lineage>
        <taxon>Eukaryota</taxon>
        <taxon>Rhodophyta</taxon>
        <taxon>Bangiophyceae</taxon>
        <taxon>Galdieriales</taxon>
        <taxon>Galdieriaceae</taxon>
        <taxon>Galdieria</taxon>
    </lineage>
</organism>
<proteinExistence type="predicted"/>
<feature type="compositionally biased region" description="Polar residues" evidence="1">
    <location>
        <begin position="31"/>
        <end position="41"/>
    </location>
</feature>
<evidence type="ECO:0000313" key="2">
    <source>
        <dbReference type="EMBL" id="KAK4528659.1"/>
    </source>
</evidence>
<evidence type="ECO:0000313" key="3">
    <source>
        <dbReference type="Proteomes" id="UP001300502"/>
    </source>
</evidence>
<comment type="caution">
    <text evidence="2">The sequence shown here is derived from an EMBL/GenBank/DDBJ whole genome shotgun (WGS) entry which is preliminary data.</text>
</comment>
<sequence>MSSWRKPSTPMEYKKWRLYQGKNKQQQQQQHSLPQLENNKPSKLDSISVETKENIIPTGNLALDWTTLSDNLSLLSHHPSKTTSNKTTEEQTVDIGRAKQQEQQPYTKTMEQLTVPLDISLKKAIKLELELQDSTSMLDWIRNQIELLCCQNIFYSSNSNETEKRKNHVVSLMETIRQVATVYVYPLVEDHRTLVDQDNTVSGSWKDLSSHHLYSYDHHHGTANKNTIRYDPKQVVASGESEDSLRESKTWQLAFHSAYQQWRLGNNQFIYLIFENFVITFVAFNSQNNESFLAITANVPTRIQQALNAAGFQGKQMSCNNRMQLGQDLAKEQVFVFQGHSQVHLFYQLLWNEVPCWRKLFLKTFPIIVSEKEFLYCSMTCADIRLDKSHNDSQISLKLVGILLPASLYKLYDQLVANTFLTRWNIQLETDKRTLGSNKAIPKDVLDSQFRQNLAYPMSNNNSCGEECFALVDSLGKNDQQQYKLEIHK</sequence>
<dbReference type="Proteomes" id="UP001300502">
    <property type="component" value="Unassembled WGS sequence"/>
</dbReference>